<comment type="caution">
    <text evidence="1">The sequence shown here is derived from an EMBL/GenBank/DDBJ whole genome shotgun (WGS) entry which is preliminary data.</text>
</comment>
<organism evidence="1 2">
    <name type="scientific">Solobacterium moorei</name>
    <dbReference type="NCBI Taxonomy" id="102148"/>
    <lineage>
        <taxon>Bacteria</taxon>
        <taxon>Bacillati</taxon>
        <taxon>Bacillota</taxon>
        <taxon>Erysipelotrichia</taxon>
        <taxon>Erysipelotrichales</taxon>
        <taxon>Erysipelotrichaceae</taxon>
        <taxon>Solobacterium</taxon>
    </lineage>
</organism>
<proteinExistence type="predicted"/>
<dbReference type="AlphaFoldDB" id="A0A412PHZ3"/>
<dbReference type="EMBL" id="QRWX01000001">
    <property type="protein sequence ID" value="RGT57807.1"/>
    <property type="molecule type" value="Genomic_DNA"/>
</dbReference>
<evidence type="ECO:0000313" key="1">
    <source>
        <dbReference type="EMBL" id="RGT57807.1"/>
    </source>
</evidence>
<evidence type="ECO:0000313" key="2">
    <source>
        <dbReference type="Proteomes" id="UP000284731"/>
    </source>
</evidence>
<reference evidence="1 2" key="1">
    <citation type="submission" date="2018-08" db="EMBL/GenBank/DDBJ databases">
        <title>A genome reference for cultivated species of the human gut microbiota.</title>
        <authorList>
            <person name="Zou Y."/>
            <person name="Xue W."/>
            <person name="Luo G."/>
        </authorList>
    </citation>
    <scope>NUCLEOTIDE SEQUENCE [LARGE SCALE GENOMIC DNA]</scope>
    <source>
        <strain evidence="1 2">AF18-46</strain>
    </source>
</reference>
<gene>
    <name evidence="1" type="ORF">DWX20_01790</name>
</gene>
<sequence>MFLSEDEARYDDILKLFNHYKILANNTTMTKFATLWEGILFPKLAENYYYPNIRYSEKWNKQYIEHYLIKETSPTANWEINFNVNNIHALIYQGDIIPQHTKFKNYSKLIYTSEPNLQNDTNHPKRKGIAVQYFYHSTPLLLIDGNHRAIHSRNSFFYNFKIELLSQSDLSVFCFDSYIDFISYHWITSKQHLAQLDNAEDIEYFLNFLEAFLQENQKNMSNGLLNPYTANE</sequence>
<name>A0A412PHZ3_9FIRM</name>
<accession>A0A412PHZ3</accession>
<protein>
    <submittedName>
        <fullName evidence="1">Uncharacterized protein</fullName>
    </submittedName>
</protein>
<dbReference type="Proteomes" id="UP000284731">
    <property type="component" value="Unassembled WGS sequence"/>
</dbReference>